<sequence>MVGREVALIRADRELLAELMSVNDAVPAVTLAMLDGTFSRQQHADFGARLVALGHALSARGHQLPAVVIDGSVV</sequence>
<dbReference type="EMBL" id="JBHLUD010000013">
    <property type="protein sequence ID" value="MFC0547219.1"/>
    <property type="molecule type" value="Genomic_DNA"/>
</dbReference>
<proteinExistence type="predicted"/>
<dbReference type="Proteomes" id="UP001589810">
    <property type="component" value="Unassembled WGS sequence"/>
</dbReference>
<dbReference type="RefSeq" id="WP_273937457.1">
    <property type="nucleotide sequence ID" value="NZ_CP097263.1"/>
</dbReference>
<comment type="caution">
    <text evidence="1">The sequence shown here is derived from an EMBL/GenBank/DDBJ whole genome shotgun (WGS) entry which is preliminary data.</text>
</comment>
<accession>A0ABV6N3V5</accession>
<gene>
    <name evidence="1" type="ORF">ACFFH7_37315</name>
</gene>
<evidence type="ECO:0000313" key="2">
    <source>
        <dbReference type="Proteomes" id="UP001589810"/>
    </source>
</evidence>
<reference evidence="1 2" key="1">
    <citation type="submission" date="2024-09" db="EMBL/GenBank/DDBJ databases">
        <authorList>
            <person name="Sun Q."/>
            <person name="Mori K."/>
        </authorList>
    </citation>
    <scope>NUCLEOTIDE SEQUENCE [LARGE SCALE GENOMIC DNA]</scope>
    <source>
        <strain evidence="1 2">TBRC 1432</strain>
    </source>
</reference>
<organism evidence="1 2">
    <name type="scientific">Kutzneria chonburiensis</name>
    <dbReference type="NCBI Taxonomy" id="1483604"/>
    <lineage>
        <taxon>Bacteria</taxon>
        <taxon>Bacillati</taxon>
        <taxon>Actinomycetota</taxon>
        <taxon>Actinomycetes</taxon>
        <taxon>Pseudonocardiales</taxon>
        <taxon>Pseudonocardiaceae</taxon>
        <taxon>Kutzneria</taxon>
    </lineage>
</organism>
<evidence type="ECO:0000313" key="1">
    <source>
        <dbReference type="EMBL" id="MFC0547219.1"/>
    </source>
</evidence>
<name>A0ABV6N3V5_9PSEU</name>
<keyword evidence="2" id="KW-1185">Reference proteome</keyword>
<protein>
    <submittedName>
        <fullName evidence="1">Uncharacterized protein</fullName>
    </submittedName>
</protein>